<gene>
    <name evidence="1" type="ORF">N0F65_009513</name>
</gene>
<name>A0AAV2YX49_9STRA</name>
<organism evidence="1 2">
    <name type="scientific">Lagenidium giganteum</name>
    <dbReference type="NCBI Taxonomy" id="4803"/>
    <lineage>
        <taxon>Eukaryota</taxon>
        <taxon>Sar</taxon>
        <taxon>Stramenopiles</taxon>
        <taxon>Oomycota</taxon>
        <taxon>Peronosporomycetes</taxon>
        <taxon>Pythiales</taxon>
        <taxon>Pythiaceae</taxon>
    </lineage>
</organism>
<accession>A0AAV2YX49</accession>
<comment type="caution">
    <text evidence="1">The sequence shown here is derived from an EMBL/GenBank/DDBJ whole genome shotgun (WGS) entry which is preliminary data.</text>
</comment>
<dbReference type="EMBL" id="DAKRPA010000125">
    <property type="protein sequence ID" value="DAZ97767.1"/>
    <property type="molecule type" value="Genomic_DNA"/>
</dbReference>
<dbReference type="Proteomes" id="UP001146120">
    <property type="component" value="Unassembled WGS sequence"/>
</dbReference>
<reference evidence="1" key="2">
    <citation type="journal article" date="2023" name="Microbiol Resour">
        <title>Decontamination and Annotation of the Draft Genome Sequence of the Oomycete Lagenidium giganteum ARSEF 373.</title>
        <authorList>
            <person name="Morgan W.R."/>
            <person name="Tartar A."/>
        </authorList>
    </citation>
    <scope>NUCLEOTIDE SEQUENCE</scope>
    <source>
        <strain evidence="1">ARSEF 373</strain>
    </source>
</reference>
<sequence length="69" mass="7934">NDELEKTRYRLTVSELTVLTAKLGLPAVVFSPEGDRVLRCEAFAICCRHLIEPARWRSIESEFNRSKDP</sequence>
<proteinExistence type="predicted"/>
<protein>
    <submittedName>
        <fullName evidence="1">Uncharacterized protein</fullName>
    </submittedName>
</protein>
<feature type="non-terminal residue" evidence="1">
    <location>
        <position position="1"/>
    </location>
</feature>
<evidence type="ECO:0000313" key="1">
    <source>
        <dbReference type="EMBL" id="DAZ97767.1"/>
    </source>
</evidence>
<reference evidence="1" key="1">
    <citation type="submission" date="2022-11" db="EMBL/GenBank/DDBJ databases">
        <authorList>
            <person name="Morgan W.R."/>
            <person name="Tartar A."/>
        </authorList>
    </citation>
    <scope>NUCLEOTIDE SEQUENCE</scope>
    <source>
        <strain evidence="1">ARSEF 373</strain>
    </source>
</reference>
<evidence type="ECO:0000313" key="2">
    <source>
        <dbReference type="Proteomes" id="UP001146120"/>
    </source>
</evidence>
<keyword evidence="2" id="KW-1185">Reference proteome</keyword>
<dbReference type="AlphaFoldDB" id="A0AAV2YX49"/>